<reference evidence="2 3" key="1">
    <citation type="submission" date="2019-02" db="EMBL/GenBank/DDBJ databases">
        <title>Deep-cultivation of Planctomycetes and their phenomic and genomic characterization uncovers novel biology.</title>
        <authorList>
            <person name="Wiegand S."/>
            <person name="Jogler M."/>
            <person name="Boedeker C."/>
            <person name="Pinto D."/>
            <person name="Vollmers J."/>
            <person name="Rivas-Marin E."/>
            <person name="Kohn T."/>
            <person name="Peeters S.H."/>
            <person name="Heuer A."/>
            <person name="Rast P."/>
            <person name="Oberbeckmann S."/>
            <person name="Bunk B."/>
            <person name="Jeske O."/>
            <person name="Meyerdierks A."/>
            <person name="Storesund J.E."/>
            <person name="Kallscheuer N."/>
            <person name="Luecker S."/>
            <person name="Lage O.M."/>
            <person name="Pohl T."/>
            <person name="Merkel B.J."/>
            <person name="Hornburger P."/>
            <person name="Mueller R.-W."/>
            <person name="Bruemmer F."/>
            <person name="Labrenz M."/>
            <person name="Spormann A.M."/>
            <person name="Op Den Camp H."/>
            <person name="Overmann J."/>
            <person name="Amann R."/>
            <person name="Jetten M.S.M."/>
            <person name="Mascher T."/>
            <person name="Medema M.H."/>
            <person name="Devos D.P."/>
            <person name="Kaster A.-K."/>
            <person name="Ovreas L."/>
            <person name="Rohde M."/>
            <person name="Galperin M.Y."/>
            <person name="Jogler C."/>
        </authorList>
    </citation>
    <scope>NUCLEOTIDE SEQUENCE [LARGE SCALE GENOMIC DNA]</scope>
    <source>
        <strain evidence="2 3">Pla100</strain>
    </source>
</reference>
<proteinExistence type="predicted"/>
<dbReference type="AlphaFoldDB" id="A0A5C6AHQ0"/>
<dbReference type="Proteomes" id="UP000316213">
    <property type="component" value="Unassembled WGS sequence"/>
</dbReference>
<dbReference type="EMBL" id="SJPM01000003">
    <property type="protein sequence ID" value="TWT98946.1"/>
    <property type="molecule type" value="Genomic_DNA"/>
</dbReference>
<name>A0A5C6AHQ0_9BACT</name>
<protein>
    <submittedName>
        <fullName evidence="2">Uncharacterized protein</fullName>
    </submittedName>
</protein>
<evidence type="ECO:0000313" key="3">
    <source>
        <dbReference type="Proteomes" id="UP000316213"/>
    </source>
</evidence>
<comment type="caution">
    <text evidence="2">The sequence shown here is derived from an EMBL/GenBank/DDBJ whole genome shotgun (WGS) entry which is preliminary data.</text>
</comment>
<sequence length="216" mass="24108">MRSELNHRMWAASRMIAIVLGITLPLSLSGEIYAQFSQGSDTTRQSDSSASQKTIPNVVMREGTLIGPIRGRFVLRGQRWWFIVEESGQADQGQLAEMIDAGNARSIVETQSTILERSTKGTQSTTSTQSRYERKTVVDSSIGEAQSEQQVQRRVLLPPFESMIVVENLMLGRIASAIEEDPADDHWTITGRITEFQNDNRLMLTTAHRTVVPVSQ</sequence>
<dbReference type="RefSeq" id="WP_146577599.1">
    <property type="nucleotide sequence ID" value="NZ_SJPM01000003.1"/>
</dbReference>
<evidence type="ECO:0000313" key="2">
    <source>
        <dbReference type="EMBL" id="TWT98946.1"/>
    </source>
</evidence>
<organism evidence="2 3">
    <name type="scientific">Neorhodopirellula pilleata</name>
    <dbReference type="NCBI Taxonomy" id="2714738"/>
    <lineage>
        <taxon>Bacteria</taxon>
        <taxon>Pseudomonadati</taxon>
        <taxon>Planctomycetota</taxon>
        <taxon>Planctomycetia</taxon>
        <taxon>Pirellulales</taxon>
        <taxon>Pirellulaceae</taxon>
        <taxon>Neorhodopirellula</taxon>
    </lineage>
</organism>
<feature type="compositionally biased region" description="Low complexity" evidence="1">
    <location>
        <begin position="120"/>
        <end position="130"/>
    </location>
</feature>
<gene>
    <name evidence="2" type="ORF">Pla100_21120</name>
</gene>
<dbReference type="OrthoDB" id="272502at2"/>
<accession>A0A5C6AHQ0</accession>
<evidence type="ECO:0000256" key="1">
    <source>
        <dbReference type="SAM" id="MobiDB-lite"/>
    </source>
</evidence>
<feature type="region of interest" description="Disordered" evidence="1">
    <location>
        <begin position="116"/>
        <end position="137"/>
    </location>
</feature>
<keyword evidence="3" id="KW-1185">Reference proteome</keyword>